<keyword evidence="3 5" id="KW-0378">Hydrolase</keyword>
<organism evidence="5 6">
    <name type="scientific">candidate division CSSED10-310 bacterium</name>
    <dbReference type="NCBI Taxonomy" id="2855610"/>
    <lineage>
        <taxon>Bacteria</taxon>
        <taxon>Bacteria division CSSED10-310</taxon>
    </lineage>
</organism>
<dbReference type="EC" id="3.4.13.21" evidence="5"/>
<keyword evidence="5" id="KW-0224">Dipeptidase</keyword>
<dbReference type="Pfam" id="PF03575">
    <property type="entry name" value="Peptidase_S51"/>
    <property type="match status" value="1"/>
</dbReference>
<dbReference type="SUPFAM" id="SSF52317">
    <property type="entry name" value="Class I glutamine amidotransferase-like"/>
    <property type="match status" value="1"/>
</dbReference>
<dbReference type="InterPro" id="IPR005320">
    <property type="entry name" value="Peptidase_S51"/>
</dbReference>
<evidence type="ECO:0000313" key="6">
    <source>
        <dbReference type="Proteomes" id="UP001594351"/>
    </source>
</evidence>
<accession>A0ABV6Z294</accession>
<evidence type="ECO:0000256" key="2">
    <source>
        <dbReference type="ARBA" id="ARBA00022670"/>
    </source>
</evidence>
<protein>
    <submittedName>
        <fullName evidence="5">Dipeptidase PepE</fullName>
        <ecNumber evidence="5">3.4.13.21</ecNumber>
    </submittedName>
</protein>
<comment type="caution">
    <text evidence="5">The sequence shown here is derived from an EMBL/GenBank/DDBJ whole genome shotgun (WGS) entry which is preliminary data.</text>
</comment>
<dbReference type="GO" id="GO:0016805">
    <property type="term" value="F:dipeptidase activity"/>
    <property type="evidence" value="ECO:0007669"/>
    <property type="project" value="UniProtKB-KW"/>
</dbReference>
<dbReference type="PANTHER" id="PTHR20842:SF0">
    <property type="entry name" value="ALPHA-ASPARTYL DIPEPTIDASE"/>
    <property type="match status" value="1"/>
</dbReference>
<evidence type="ECO:0000256" key="4">
    <source>
        <dbReference type="ARBA" id="ARBA00022825"/>
    </source>
</evidence>
<dbReference type="PANTHER" id="PTHR20842">
    <property type="entry name" value="PROTEASE S51 ALPHA-ASPARTYL DIPEPTIDASE"/>
    <property type="match status" value="1"/>
</dbReference>
<evidence type="ECO:0000313" key="5">
    <source>
        <dbReference type="EMBL" id="MFC1852580.1"/>
    </source>
</evidence>
<gene>
    <name evidence="5" type="primary">pepE</name>
    <name evidence="5" type="ORF">ACFL27_20475</name>
</gene>
<keyword evidence="2" id="KW-0645">Protease</keyword>
<dbReference type="CDD" id="cd03146">
    <property type="entry name" value="GAT1_Peptidase_E"/>
    <property type="match status" value="1"/>
</dbReference>
<keyword evidence="4" id="KW-0720">Serine protease</keyword>
<dbReference type="Proteomes" id="UP001594351">
    <property type="component" value="Unassembled WGS sequence"/>
</dbReference>
<evidence type="ECO:0000256" key="3">
    <source>
        <dbReference type="ARBA" id="ARBA00022801"/>
    </source>
</evidence>
<proteinExistence type="inferred from homology"/>
<evidence type="ECO:0000256" key="1">
    <source>
        <dbReference type="ARBA" id="ARBA00006534"/>
    </source>
</evidence>
<dbReference type="InterPro" id="IPR029062">
    <property type="entry name" value="Class_I_gatase-like"/>
</dbReference>
<dbReference type="Gene3D" id="3.40.50.880">
    <property type="match status" value="1"/>
</dbReference>
<dbReference type="NCBIfam" id="NF003642">
    <property type="entry name" value="PRK05282.1"/>
    <property type="match status" value="1"/>
</dbReference>
<comment type="similarity">
    <text evidence="1">Belongs to the peptidase S51 family.</text>
</comment>
<dbReference type="EMBL" id="JBHPBY010000334">
    <property type="protein sequence ID" value="MFC1852580.1"/>
    <property type="molecule type" value="Genomic_DNA"/>
</dbReference>
<sequence length="236" mass="26073">MNHRRLLLLSSSMVYGQDYLGHGADEILALLGHNVSHVLFVPYAKVAWDDYTQKVRTCFEKWGISITGVHEAAEPGIALENAEALFIGGGNTFLLLHDLYKNELMEPIRNRVRGGMPYIGTSAGSNVAGPTIQTTNDMPIIYPPTFSALALVSFNINPHYLEPGPSSQHMGETRMVRIREFHEHNPQPVVGIRESSMLRVDNSSIKLIGPQPAKVFRAGKKPLEISPGTALDFLEQ</sequence>
<name>A0ABV6Z294_UNCC1</name>
<keyword evidence="6" id="KW-1185">Reference proteome</keyword>
<reference evidence="5 6" key="1">
    <citation type="submission" date="2024-09" db="EMBL/GenBank/DDBJ databases">
        <title>Laminarin stimulates single cell rates of sulfate reduction while oxygen inhibits transcriptomic activity in coastal marine sediment.</title>
        <authorList>
            <person name="Lindsay M."/>
            <person name="Orcutt B."/>
            <person name="Emerson D."/>
            <person name="Stepanauskas R."/>
            <person name="D'Angelo T."/>
        </authorList>
    </citation>
    <scope>NUCLEOTIDE SEQUENCE [LARGE SCALE GENOMIC DNA]</scope>
    <source>
        <strain evidence="5">SAG AM-311-K15</strain>
    </source>
</reference>